<dbReference type="Gene3D" id="2.40.30.100">
    <property type="entry name" value="AF2212/PG0164-like"/>
    <property type="match status" value="1"/>
</dbReference>
<dbReference type="SUPFAM" id="SSF141694">
    <property type="entry name" value="AF2212/PG0164-like"/>
    <property type="match status" value="1"/>
</dbReference>
<name>A0ABP4XK09_9ACTN</name>
<evidence type="ECO:0008006" key="3">
    <source>
        <dbReference type="Google" id="ProtNLM"/>
    </source>
</evidence>
<evidence type="ECO:0000313" key="2">
    <source>
        <dbReference type="Proteomes" id="UP001500218"/>
    </source>
</evidence>
<comment type="caution">
    <text evidence="1">The sequence shown here is derived from an EMBL/GenBank/DDBJ whole genome shotgun (WGS) entry which is preliminary data.</text>
</comment>
<protein>
    <recommendedName>
        <fullName evidence="3">DUF1905 domain-containing protein</fullName>
    </recommendedName>
</protein>
<organism evidence="1 2">
    <name type="scientific">Luedemannella flava</name>
    <dbReference type="NCBI Taxonomy" id="349316"/>
    <lineage>
        <taxon>Bacteria</taxon>
        <taxon>Bacillati</taxon>
        <taxon>Actinomycetota</taxon>
        <taxon>Actinomycetes</taxon>
        <taxon>Micromonosporales</taxon>
        <taxon>Micromonosporaceae</taxon>
        <taxon>Luedemannella</taxon>
    </lineage>
</organism>
<sequence>MVALGATGADPLAQRVDPLVRHEPSLTIVRLPHVGHPGILLVMEFRSVVELGGKTATGIEVPADVVEALGAGKRPKVTVTIGSHTYRSTIAAYTGRYFLPLSADNRTAAGVAAGDEVDVTVELDTAPRTVEVPDDFAAALAEAGLRERFDQLSYTHQREHVDVITSAKAEATRTRRIAKALDILRTR</sequence>
<proteinExistence type="predicted"/>
<dbReference type="InterPro" id="IPR015018">
    <property type="entry name" value="DUF1905"/>
</dbReference>
<accession>A0ABP4XK09</accession>
<dbReference type="EMBL" id="BAAALT010000009">
    <property type="protein sequence ID" value="GAA1785896.1"/>
    <property type="molecule type" value="Genomic_DNA"/>
</dbReference>
<keyword evidence="2" id="KW-1185">Reference proteome</keyword>
<evidence type="ECO:0000313" key="1">
    <source>
        <dbReference type="EMBL" id="GAA1785896.1"/>
    </source>
</evidence>
<dbReference type="Pfam" id="PF13376">
    <property type="entry name" value="OmdA"/>
    <property type="match status" value="1"/>
</dbReference>
<dbReference type="Proteomes" id="UP001500218">
    <property type="component" value="Unassembled WGS sequence"/>
</dbReference>
<dbReference type="InterPro" id="IPR037079">
    <property type="entry name" value="AF2212/PG0164-like_sf"/>
</dbReference>
<gene>
    <name evidence="1" type="ORF">GCM10009682_04940</name>
</gene>
<dbReference type="Pfam" id="PF08922">
    <property type="entry name" value="DUF1905"/>
    <property type="match status" value="1"/>
</dbReference>
<reference evidence="2" key="1">
    <citation type="journal article" date="2019" name="Int. J. Syst. Evol. Microbiol.">
        <title>The Global Catalogue of Microorganisms (GCM) 10K type strain sequencing project: providing services to taxonomists for standard genome sequencing and annotation.</title>
        <authorList>
            <consortium name="The Broad Institute Genomics Platform"/>
            <consortium name="The Broad Institute Genome Sequencing Center for Infectious Disease"/>
            <person name="Wu L."/>
            <person name="Ma J."/>
        </authorList>
    </citation>
    <scope>NUCLEOTIDE SEQUENCE [LARGE SCALE GENOMIC DNA]</scope>
    <source>
        <strain evidence="2">JCM 13250</strain>
    </source>
</reference>